<name>A0A0V0ZDW7_9BILA</name>
<comment type="caution">
    <text evidence="1">The sequence shown here is derived from an EMBL/GenBank/DDBJ whole genome shotgun (WGS) entry which is preliminary data.</text>
</comment>
<organism evidence="1 2">
    <name type="scientific">Trichinella patagoniensis</name>
    <dbReference type="NCBI Taxonomy" id="990121"/>
    <lineage>
        <taxon>Eukaryota</taxon>
        <taxon>Metazoa</taxon>
        <taxon>Ecdysozoa</taxon>
        <taxon>Nematoda</taxon>
        <taxon>Enoplea</taxon>
        <taxon>Dorylaimia</taxon>
        <taxon>Trichinellida</taxon>
        <taxon>Trichinellidae</taxon>
        <taxon>Trichinella</taxon>
    </lineage>
</organism>
<reference evidence="1 2" key="1">
    <citation type="submission" date="2015-01" db="EMBL/GenBank/DDBJ databases">
        <title>Evolution of Trichinella species and genotypes.</title>
        <authorList>
            <person name="Korhonen P.K."/>
            <person name="Edoardo P."/>
            <person name="Giuseppe L.R."/>
            <person name="Gasser R.B."/>
        </authorList>
    </citation>
    <scope>NUCLEOTIDE SEQUENCE [LARGE SCALE GENOMIC DNA]</scope>
    <source>
        <strain evidence="1">ISS2496</strain>
    </source>
</reference>
<dbReference type="Proteomes" id="UP000054783">
    <property type="component" value="Unassembled WGS sequence"/>
</dbReference>
<protein>
    <submittedName>
        <fullName evidence="1">Uncharacterized protein</fullName>
    </submittedName>
</protein>
<gene>
    <name evidence="1" type="ORF">T12_5297</name>
</gene>
<sequence length="378" mass="42735">MPDERVLTPVSNKYITATRGPTASYAFAWIVRKRLICHRLSEARVESANSNLQTDMSWRGTLLWLRDSPVASSITLKACIVSDRNHRRHLRKNEETPQSFEFLSPDQSFSASQLHSSTASPDVVCMTFDRLFQLLTVSVRQELSLTPAPDCEYVSIEIPCEMILMGKFLFQVGQKGFACGPAQLKGILLSSVRHHTWLVISSTKAQQFDGMRVICSRITHSVDSRQSVSRKPESQVNFVSFKSSQQWTSAWKRFKKAGNSSILAENIGSFSSGSVSLTYGLLMPLRTWRALLSGPYAFSHRVYTTERPPYTEQLPTKAATLTSYHKRHSLPLAIFECRPDITPHRRIATIHPPCHEVSPFKPLLCSPVLVFMVNRFEQ</sequence>
<keyword evidence="2" id="KW-1185">Reference proteome</keyword>
<proteinExistence type="predicted"/>
<accession>A0A0V0ZDW7</accession>
<evidence type="ECO:0000313" key="2">
    <source>
        <dbReference type="Proteomes" id="UP000054783"/>
    </source>
</evidence>
<evidence type="ECO:0000313" key="1">
    <source>
        <dbReference type="EMBL" id="KRY10557.1"/>
    </source>
</evidence>
<dbReference type="EMBL" id="JYDQ01000226">
    <property type="protein sequence ID" value="KRY10557.1"/>
    <property type="molecule type" value="Genomic_DNA"/>
</dbReference>
<dbReference type="AlphaFoldDB" id="A0A0V0ZDW7"/>